<evidence type="ECO:0000313" key="1">
    <source>
        <dbReference type="EMBL" id="JAH64879.1"/>
    </source>
</evidence>
<dbReference type="EMBL" id="GBXM01043698">
    <property type="protein sequence ID" value="JAH64879.1"/>
    <property type="molecule type" value="Transcribed_RNA"/>
</dbReference>
<reference evidence="1" key="2">
    <citation type="journal article" date="2015" name="Fish Shellfish Immunol.">
        <title>Early steps in the European eel (Anguilla anguilla)-Vibrio vulnificus interaction in the gills: Role of the RtxA13 toxin.</title>
        <authorList>
            <person name="Callol A."/>
            <person name="Pajuelo D."/>
            <person name="Ebbesson L."/>
            <person name="Teles M."/>
            <person name="MacKenzie S."/>
            <person name="Amaro C."/>
        </authorList>
    </citation>
    <scope>NUCLEOTIDE SEQUENCE</scope>
</reference>
<name>A0A0E9UG91_ANGAN</name>
<accession>A0A0E9UG91</accession>
<protein>
    <submittedName>
        <fullName evidence="1">Uncharacterized protein</fullName>
    </submittedName>
</protein>
<organism evidence="1">
    <name type="scientific">Anguilla anguilla</name>
    <name type="common">European freshwater eel</name>
    <name type="synonym">Muraena anguilla</name>
    <dbReference type="NCBI Taxonomy" id="7936"/>
    <lineage>
        <taxon>Eukaryota</taxon>
        <taxon>Metazoa</taxon>
        <taxon>Chordata</taxon>
        <taxon>Craniata</taxon>
        <taxon>Vertebrata</taxon>
        <taxon>Euteleostomi</taxon>
        <taxon>Actinopterygii</taxon>
        <taxon>Neopterygii</taxon>
        <taxon>Teleostei</taxon>
        <taxon>Anguilliformes</taxon>
        <taxon>Anguillidae</taxon>
        <taxon>Anguilla</taxon>
    </lineage>
</organism>
<proteinExistence type="predicted"/>
<reference evidence="1" key="1">
    <citation type="submission" date="2014-11" db="EMBL/GenBank/DDBJ databases">
        <authorList>
            <person name="Amaro Gonzalez C."/>
        </authorList>
    </citation>
    <scope>NUCLEOTIDE SEQUENCE</scope>
</reference>
<sequence length="16" mass="1760">MAEAMHFNQGQPSPSK</sequence>
<dbReference type="AlphaFoldDB" id="A0A0E9UG91"/>